<name>A0A8X6I5S6_9ARAC</name>
<dbReference type="OrthoDB" id="6507858at2759"/>
<dbReference type="Proteomes" id="UP000886998">
    <property type="component" value="Unassembled WGS sequence"/>
</dbReference>
<evidence type="ECO:0000256" key="1">
    <source>
        <dbReference type="SAM" id="MobiDB-lite"/>
    </source>
</evidence>
<feature type="compositionally biased region" description="Basic and acidic residues" evidence="1">
    <location>
        <begin position="28"/>
        <end position="38"/>
    </location>
</feature>
<organism evidence="2 3">
    <name type="scientific">Trichonephila inaurata madagascariensis</name>
    <dbReference type="NCBI Taxonomy" id="2747483"/>
    <lineage>
        <taxon>Eukaryota</taxon>
        <taxon>Metazoa</taxon>
        <taxon>Ecdysozoa</taxon>
        <taxon>Arthropoda</taxon>
        <taxon>Chelicerata</taxon>
        <taxon>Arachnida</taxon>
        <taxon>Araneae</taxon>
        <taxon>Araneomorphae</taxon>
        <taxon>Entelegynae</taxon>
        <taxon>Araneoidea</taxon>
        <taxon>Nephilidae</taxon>
        <taxon>Trichonephila</taxon>
        <taxon>Trichonephila inaurata</taxon>
    </lineage>
</organism>
<dbReference type="AlphaFoldDB" id="A0A8X6I5S6"/>
<accession>A0A8X6I5S6</accession>
<dbReference type="EMBL" id="BMAV01024254">
    <property type="protein sequence ID" value="GFS31490.1"/>
    <property type="molecule type" value="Genomic_DNA"/>
</dbReference>
<keyword evidence="3" id="KW-1185">Reference proteome</keyword>
<gene>
    <name evidence="2" type="ORF">TNIN_191371</name>
</gene>
<sequence length="210" mass="23210">MRSSSDVPTGRIQKSTTKAMKAPSLEFQDGHMRQHGDTTNRAPITANGKLEASNVDTDLSSKRWLSPKAIPPCCVGVFQSCIRQDAASYVAPQAEETRGNLKYVELGTELPLTAQHPMQVSQCHLSLETATSQGLPQRAFLSCLLFNIMIVDLETAIQKVPEVYRLFFAYNVVIWATGSNIRSLEDALNISLLYLPTWATPTKGKSVLRR</sequence>
<feature type="region of interest" description="Disordered" evidence="1">
    <location>
        <begin position="1"/>
        <end position="49"/>
    </location>
</feature>
<evidence type="ECO:0000313" key="3">
    <source>
        <dbReference type="Proteomes" id="UP000886998"/>
    </source>
</evidence>
<comment type="caution">
    <text evidence="2">The sequence shown here is derived from an EMBL/GenBank/DDBJ whole genome shotgun (WGS) entry which is preliminary data.</text>
</comment>
<proteinExistence type="predicted"/>
<feature type="compositionally biased region" description="Polar residues" evidence="1">
    <location>
        <begin position="1"/>
        <end position="18"/>
    </location>
</feature>
<evidence type="ECO:0000313" key="2">
    <source>
        <dbReference type="EMBL" id="GFS31490.1"/>
    </source>
</evidence>
<protein>
    <submittedName>
        <fullName evidence="2">Uncharacterized protein</fullName>
    </submittedName>
</protein>
<reference evidence="2" key="1">
    <citation type="submission" date="2020-08" db="EMBL/GenBank/DDBJ databases">
        <title>Multicomponent nature underlies the extraordinary mechanical properties of spider dragline silk.</title>
        <authorList>
            <person name="Kono N."/>
            <person name="Nakamura H."/>
            <person name="Mori M."/>
            <person name="Yoshida Y."/>
            <person name="Ohtoshi R."/>
            <person name="Malay A.D."/>
            <person name="Moran D.A.P."/>
            <person name="Tomita M."/>
            <person name="Numata K."/>
            <person name="Arakawa K."/>
        </authorList>
    </citation>
    <scope>NUCLEOTIDE SEQUENCE</scope>
</reference>